<dbReference type="STRING" id="71717.A0A4Y7TXP2"/>
<feature type="compositionally biased region" description="Basic and acidic residues" evidence="1">
    <location>
        <begin position="253"/>
        <end position="264"/>
    </location>
</feature>
<feature type="compositionally biased region" description="Basic and acidic residues" evidence="1">
    <location>
        <begin position="355"/>
        <end position="365"/>
    </location>
</feature>
<dbReference type="EMBL" id="QPFP01000002">
    <property type="protein sequence ID" value="TEB38937.1"/>
    <property type="molecule type" value="Genomic_DNA"/>
</dbReference>
<sequence length="687" mass="76618">MAMHRDDLRRNTWSTTASQQSHTSTRVNDGHTPVPDTITTSSSKLAPPTMMSRPSAPMKSSAQDSISTPLISRRDPIFNTDSLTRYPPPKPSLVSGSSTSPASGSSQEKRPYVIPAQRSRRNSTASSSAHSSILHTIHEEDSADPRPAPGLQRSQSSIQPRAMLQAKIQVGQVYPKDLQPSMPMVQRSVSQFTPSHRPPPAYTEDPQPSRTPSSEHRRRERKQASADQQRQAYPMPGPHPAYVEDPQVTRAPSSDRRRREREQAQMDQQQQRYPIPEPQPLEIQVTNAVYDPRFPSQDREKHERPQSRSSRGTHSSSSSRSGHSSSSTPQTTPDQDPRGGMPPDPRAQYPAYPFRDVREMEENRALSRQPSMGPQLSAESERRYMSDDRRALRAVNALSGVPEIDEGRSGHRQSYHQPYPERYPQGHPKQHAHLYPEIQDDRPYPGPRQGHQQTTEQYPRHQPQPYPQAEPLDGGIRKASTHAAEPSWKSEDRARPAGDPALLQPYTQQQYPIQDNASSKPRSMNSSLTTSSVMPRYNPHLPKKLVMPAPLQAKSERVFNEVFDQPRPTPTPRKRRDKPSGTAMPRPGVQGTPSRTREPTPSLVPPLLGNGYEVDSSVSAGRKLKKRSSYVPPPPPAMSRLSPTKALNFAQPTTSAPSASEKATSHPVKSAPDKATKKVLSKRRTKV</sequence>
<evidence type="ECO:0000313" key="2">
    <source>
        <dbReference type="EMBL" id="TEB38937.1"/>
    </source>
</evidence>
<evidence type="ECO:0000256" key="1">
    <source>
        <dbReference type="SAM" id="MobiDB-lite"/>
    </source>
</evidence>
<comment type="caution">
    <text evidence="2">The sequence shown here is derived from an EMBL/GenBank/DDBJ whole genome shotgun (WGS) entry which is preliminary data.</text>
</comment>
<name>A0A4Y7TXP2_COPMI</name>
<feature type="compositionally biased region" description="Polar residues" evidence="1">
    <location>
        <begin position="58"/>
        <end position="70"/>
    </location>
</feature>
<evidence type="ECO:0000313" key="3">
    <source>
        <dbReference type="Proteomes" id="UP000298030"/>
    </source>
</evidence>
<dbReference type="AlphaFoldDB" id="A0A4Y7TXP2"/>
<feature type="region of interest" description="Disordered" evidence="1">
    <location>
        <begin position="1"/>
        <end position="158"/>
    </location>
</feature>
<feature type="compositionally biased region" description="Low complexity" evidence="1">
    <location>
        <begin position="12"/>
        <end position="25"/>
    </location>
</feature>
<feature type="compositionally biased region" description="Basic and acidic residues" evidence="1">
    <location>
        <begin position="296"/>
        <end position="306"/>
    </location>
</feature>
<feature type="compositionally biased region" description="Low complexity" evidence="1">
    <location>
        <begin position="122"/>
        <end position="132"/>
    </location>
</feature>
<reference evidence="2 3" key="1">
    <citation type="journal article" date="2019" name="Nat. Ecol. Evol.">
        <title>Megaphylogeny resolves global patterns of mushroom evolution.</title>
        <authorList>
            <person name="Varga T."/>
            <person name="Krizsan K."/>
            <person name="Foldi C."/>
            <person name="Dima B."/>
            <person name="Sanchez-Garcia M."/>
            <person name="Sanchez-Ramirez S."/>
            <person name="Szollosi G.J."/>
            <person name="Szarkandi J.G."/>
            <person name="Papp V."/>
            <person name="Albert L."/>
            <person name="Andreopoulos W."/>
            <person name="Angelini C."/>
            <person name="Antonin V."/>
            <person name="Barry K.W."/>
            <person name="Bougher N.L."/>
            <person name="Buchanan P."/>
            <person name="Buyck B."/>
            <person name="Bense V."/>
            <person name="Catcheside P."/>
            <person name="Chovatia M."/>
            <person name="Cooper J."/>
            <person name="Damon W."/>
            <person name="Desjardin D."/>
            <person name="Finy P."/>
            <person name="Geml J."/>
            <person name="Haridas S."/>
            <person name="Hughes K."/>
            <person name="Justo A."/>
            <person name="Karasinski D."/>
            <person name="Kautmanova I."/>
            <person name="Kiss B."/>
            <person name="Kocsube S."/>
            <person name="Kotiranta H."/>
            <person name="LaButti K.M."/>
            <person name="Lechner B.E."/>
            <person name="Liimatainen K."/>
            <person name="Lipzen A."/>
            <person name="Lukacs Z."/>
            <person name="Mihaltcheva S."/>
            <person name="Morgado L.N."/>
            <person name="Niskanen T."/>
            <person name="Noordeloos M.E."/>
            <person name="Ohm R.A."/>
            <person name="Ortiz-Santana B."/>
            <person name="Ovrebo C."/>
            <person name="Racz N."/>
            <person name="Riley R."/>
            <person name="Savchenko A."/>
            <person name="Shiryaev A."/>
            <person name="Soop K."/>
            <person name="Spirin V."/>
            <person name="Szebenyi C."/>
            <person name="Tomsovsky M."/>
            <person name="Tulloss R.E."/>
            <person name="Uehling J."/>
            <person name="Grigoriev I.V."/>
            <person name="Vagvolgyi C."/>
            <person name="Papp T."/>
            <person name="Martin F.M."/>
            <person name="Miettinen O."/>
            <person name="Hibbett D.S."/>
            <person name="Nagy L.G."/>
        </authorList>
    </citation>
    <scope>NUCLEOTIDE SEQUENCE [LARGE SCALE GENOMIC DNA]</scope>
    <source>
        <strain evidence="2 3">FP101781</strain>
    </source>
</reference>
<feature type="region of interest" description="Disordered" evidence="1">
    <location>
        <begin position="188"/>
        <end position="543"/>
    </location>
</feature>
<accession>A0A4Y7TXP2</accession>
<gene>
    <name evidence="2" type="ORF">FA13DRAFT_419145</name>
</gene>
<feature type="compositionally biased region" description="Polar residues" evidence="1">
    <location>
        <begin position="366"/>
        <end position="378"/>
    </location>
</feature>
<feature type="compositionally biased region" description="Polar residues" evidence="1">
    <location>
        <begin position="650"/>
        <end position="662"/>
    </location>
</feature>
<feature type="compositionally biased region" description="Basic and acidic residues" evidence="1">
    <location>
        <begin position="1"/>
        <end position="10"/>
    </location>
</feature>
<dbReference type="Proteomes" id="UP000298030">
    <property type="component" value="Unassembled WGS sequence"/>
</dbReference>
<feature type="compositionally biased region" description="Basic residues" evidence="1">
    <location>
        <begin position="677"/>
        <end position="687"/>
    </location>
</feature>
<feature type="compositionally biased region" description="Low complexity" evidence="1">
    <location>
        <begin position="307"/>
        <end position="328"/>
    </location>
</feature>
<organism evidence="2 3">
    <name type="scientific">Coprinellus micaceus</name>
    <name type="common">Glistening ink-cap mushroom</name>
    <name type="synonym">Coprinus micaceus</name>
    <dbReference type="NCBI Taxonomy" id="71717"/>
    <lineage>
        <taxon>Eukaryota</taxon>
        <taxon>Fungi</taxon>
        <taxon>Dikarya</taxon>
        <taxon>Basidiomycota</taxon>
        <taxon>Agaricomycotina</taxon>
        <taxon>Agaricomycetes</taxon>
        <taxon>Agaricomycetidae</taxon>
        <taxon>Agaricales</taxon>
        <taxon>Agaricineae</taxon>
        <taxon>Psathyrellaceae</taxon>
        <taxon>Coprinellus</taxon>
    </lineage>
</organism>
<feature type="region of interest" description="Disordered" evidence="1">
    <location>
        <begin position="556"/>
        <end position="687"/>
    </location>
</feature>
<dbReference type="OrthoDB" id="3068959at2759"/>
<protein>
    <submittedName>
        <fullName evidence="2">Uncharacterized protein</fullName>
    </submittedName>
</protein>
<keyword evidence="3" id="KW-1185">Reference proteome</keyword>
<feature type="compositionally biased region" description="Polar residues" evidence="1">
    <location>
        <begin position="505"/>
        <end position="533"/>
    </location>
</feature>
<feature type="compositionally biased region" description="Basic and acidic residues" evidence="1">
    <location>
        <begin position="379"/>
        <end position="391"/>
    </location>
</feature>
<feature type="compositionally biased region" description="Low complexity" evidence="1">
    <location>
        <begin position="92"/>
        <end position="106"/>
    </location>
</feature>
<proteinExistence type="predicted"/>